<feature type="region of interest" description="Disordered" evidence="1">
    <location>
        <begin position="135"/>
        <end position="212"/>
    </location>
</feature>
<keyword evidence="3" id="KW-1185">Reference proteome</keyword>
<feature type="compositionally biased region" description="Basic and acidic residues" evidence="1">
    <location>
        <begin position="195"/>
        <end position="212"/>
    </location>
</feature>
<dbReference type="PANTHER" id="PTHR34776">
    <property type="entry name" value="F17F16.3 PROTEIN"/>
    <property type="match status" value="1"/>
</dbReference>
<reference evidence="2" key="1">
    <citation type="submission" date="2021-08" db="EMBL/GenBank/DDBJ databases">
        <title>WGS assembly of Ceratopteris richardii.</title>
        <authorList>
            <person name="Marchant D.B."/>
            <person name="Chen G."/>
            <person name="Jenkins J."/>
            <person name="Shu S."/>
            <person name="Leebens-Mack J."/>
            <person name="Grimwood J."/>
            <person name="Schmutz J."/>
            <person name="Soltis P."/>
            <person name="Soltis D."/>
            <person name="Chen Z.-H."/>
        </authorList>
    </citation>
    <scope>NUCLEOTIDE SEQUENCE</scope>
    <source>
        <strain evidence="2">Whitten #5841</strain>
        <tissue evidence="2">Leaf</tissue>
    </source>
</reference>
<comment type="caution">
    <text evidence="2">The sequence shown here is derived from an EMBL/GenBank/DDBJ whole genome shotgun (WGS) entry which is preliminary data.</text>
</comment>
<name>A0A8T2SA90_CERRI</name>
<protein>
    <submittedName>
        <fullName evidence="2">Uncharacterized protein</fullName>
    </submittedName>
</protein>
<evidence type="ECO:0000256" key="1">
    <source>
        <dbReference type="SAM" id="MobiDB-lite"/>
    </source>
</evidence>
<dbReference type="OrthoDB" id="1028014at2759"/>
<evidence type="ECO:0000313" key="3">
    <source>
        <dbReference type="Proteomes" id="UP000825935"/>
    </source>
</evidence>
<proteinExistence type="predicted"/>
<dbReference type="PANTHER" id="PTHR34776:SF1">
    <property type="entry name" value="F17F16.3 PROTEIN"/>
    <property type="match status" value="1"/>
</dbReference>
<dbReference type="Proteomes" id="UP000825935">
    <property type="component" value="Chromosome 21"/>
</dbReference>
<dbReference type="EMBL" id="CM035426">
    <property type="protein sequence ID" value="KAH7315609.1"/>
    <property type="molecule type" value="Genomic_DNA"/>
</dbReference>
<evidence type="ECO:0000313" key="2">
    <source>
        <dbReference type="EMBL" id="KAH7315609.1"/>
    </source>
</evidence>
<feature type="compositionally biased region" description="Basic and acidic residues" evidence="1">
    <location>
        <begin position="135"/>
        <end position="188"/>
    </location>
</feature>
<accession>A0A8T2SA90</accession>
<gene>
    <name evidence="2" type="ORF">KP509_21G057300</name>
</gene>
<dbReference type="OMA" id="SHLAYIV"/>
<sequence length="429" mass="48440">MMTVPLKRSSILVCDRQLRFGGVWTRSLTWAPCRVARTSAARSCPELLSSSRTSPLCDVIRALSRNLLTTMADHAAGREEPDQKQEAAPFPRHSSQVDILEKGEVFFFYRPKIETEDPSSVDDVQRMYMVLKPERSKEREEIKQSHESGKEAVKEHGSNDESKDKPADAEKQIKDTKEEASTNKEDKSQNSPKRAAPDVEKGTHGGEGEERVNVEKQDLLRFIILGRKVLPDVSRRTRPYWCFVDLVTTKIEQIKAALGPEEYGTKTRGERHLPAARAAGEGIYCILQHKRNRQPHTHLIYRLELPKSGKPHDPQEELQIKEEGSFIIQVKNPNQPAPPNIGLGNKRKATYPAYLQSNMGHYRFVAADPCDYLNFEGCEFILISASDDVEKELGVHLDVEHDEECSVLLSTLGRKAPLNVKPVLEGKWA</sequence>
<dbReference type="AlphaFoldDB" id="A0A8T2SA90"/>
<feature type="region of interest" description="Disordered" evidence="1">
    <location>
        <begin position="76"/>
        <end position="95"/>
    </location>
</feature>
<feature type="compositionally biased region" description="Basic and acidic residues" evidence="1">
    <location>
        <begin position="76"/>
        <end position="85"/>
    </location>
</feature>
<organism evidence="2 3">
    <name type="scientific">Ceratopteris richardii</name>
    <name type="common">Triangle waterfern</name>
    <dbReference type="NCBI Taxonomy" id="49495"/>
    <lineage>
        <taxon>Eukaryota</taxon>
        <taxon>Viridiplantae</taxon>
        <taxon>Streptophyta</taxon>
        <taxon>Embryophyta</taxon>
        <taxon>Tracheophyta</taxon>
        <taxon>Polypodiopsida</taxon>
        <taxon>Polypodiidae</taxon>
        <taxon>Polypodiales</taxon>
        <taxon>Pteridineae</taxon>
        <taxon>Pteridaceae</taxon>
        <taxon>Parkerioideae</taxon>
        <taxon>Ceratopteris</taxon>
    </lineage>
</organism>